<dbReference type="STRING" id="411473.RUMCAL_02444"/>
<keyword evidence="2" id="KW-1185">Reference proteome</keyword>
<reference evidence="1 2" key="1">
    <citation type="submission" date="2013-07" db="EMBL/GenBank/DDBJ databases">
        <authorList>
            <person name="Weinstock G."/>
            <person name="Sodergren E."/>
            <person name="Wylie T."/>
            <person name="Fulton L."/>
            <person name="Fulton R."/>
            <person name="Fronick C."/>
            <person name="O'Laughlin M."/>
            <person name="Godfrey J."/>
            <person name="Miner T."/>
            <person name="Herter B."/>
            <person name="Appelbaum E."/>
            <person name="Cordes M."/>
            <person name="Lek S."/>
            <person name="Wollam A."/>
            <person name="Pepin K.H."/>
            <person name="Palsikar V.B."/>
            <person name="Mitreva M."/>
            <person name="Wilson R.K."/>
        </authorList>
    </citation>
    <scope>NUCLEOTIDE SEQUENCE [LARGE SCALE GENOMIC DNA]</scope>
    <source>
        <strain evidence="1 2">ATCC 27760</strain>
    </source>
</reference>
<evidence type="ECO:0000313" key="2">
    <source>
        <dbReference type="Proteomes" id="UP000016662"/>
    </source>
</evidence>
<evidence type="ECO:0000313" key="1">
    <source>
        <dbReference type="EMBL" id="ERJ92237.1"/>
    </source>
</evidence>
<dbReference type="PATRIC" id="fig|411473.3.peg.2036"/>
<gene>
    <name evidence="1" type="ORF">RUMCAL_02444</name>
</gene>
<accession>U2KIX7</accession>
<name>U2KIX7_9FIRM</name>
<dbReference type="AlphaFoldDB" id="U2KIX7"/>
<dbReference type="EMBL" id="AWVF01000296">
    <property type="protein sequence ID" value="ERJ92237.1"/>
    <property type="molecule type" value="Genomic_DNA"/>
</dbReference>
<protein>
    <submittedName>
        <fullName evidence="1">Uncharacterized protein</fullName>
    </submittedName>
</protein>
<sequence>MLTSKVNSVSRGTPQKLKMNFQFRNKKRRNVRVTTNASPLKYVTYQYTR</sequence>
<organism evidence="1 2">
    <name type="scientific">Ruminococcus callidus ATCC 27760</name>
    <dbReference type="NCBI Taxonomy" id="411473"/>
    <lineage>
        <taxon>Bacteria</taxon>
        <taxon>Bacillati</taxon>
        <taxon>Bacillota</taxon>
        <taxon>Clostridia</taxon>
        <taxon>Eubacteriales</taxon>
        <taxon>Oscillospiraceae</taxon>
        <taxon>Ruminococcus</taxon>
    </lineage>
</organism>
<comment type="caution">
    <text evidence="1">The sequence shown here is derived from an EMBL/GenBank/DDBJ whole genome shotgun (WGS) entry which is preliminary data.</text>
</comment>
<dbReference type="HOGENOM" id="CLU_3140325_0_0_9"/>
<proteinExistence type="predicted"/>
<dbReference type="Proteomes" id="UP000016662">
    <property type="component" value="Unassembled WGS sequence"/>
</dbReference>